<evidence type="ECO:0000313" key="3">
    <source>
        <dbReference type="Proteomes" id="UP001525379"/>
    </source>
</evidence>
<keyword evidence="1" id="KW-1133">Transmembrane helix</keyword>
<organism evidence="2 3">
    <name type="scientific">Pseudoclavibacter albus</name>
    <dbReference type="NCBI Taxonomy" id="272241"/>
    <lineage>
        <taxon>Bacteria</taxon>
        <taxon>Bacillati</taxon>
        <taxon>Actinomycetota</taxon>
        <taxon>Actinomycetes</taxon>
        <taxon>Micrococcales</taxon>
        <taxon>Microbacteriaceae</taxon>
        <taxon>Pseudoclavibacter</taxon>
    </lineage>
</organism>
<dbReference type="EMBL" id="JALXSQ010000024">
    <property type="protein sequence ID" value="MCT2043041.1"/>
    <property type="molecule type" value="Genomic_DNA"/>
</dbReference>
<sequence length="163" mass="17463">MTKRFTPNISPEAQACTCATLGVLAATAGLIVAFVAVATELMSVLVRGEVTVSFLTISVVLILLLGLVQAAARPLRALRTRKIQHLRNAERIYLVSAGASSTYFLAALGVAFSTDLPMTPGPNFATLFLYTLVYFPMLASFMFAAGALLIHRAITIHEDTTDE</sequence>
<dbReference type="RefSeq" id="WP_260104313.1">
    <property type="nucleotide sequence ID" value="NZ_JALXSQ010000024.1"/>
</dbReference>
<name>A0ABT2HXK0_9MICO</name>
<feature type="transmembrane region" description="Helical" evidence="1">
    <location>
        <begin position="92"/>
        <end position="112"/>
    </location>
</feature>
<protein>
    <recommendedName>
        <fullName evidence="4">DUF2975 domain-containing protein</fullName>
    </recommendedName>
</protein>
<reference evidence="2 3" key="1">
    <citation type="submission" date="2022-04" db="EMBL/GenBank/DDBJ databases">
        <title>Human microbiome associated bacterial genomes.</title>
        <authorList>
            <person name="Sandstrom S."/>
            <person name="Salamzade R."/>
            <person name="Kalan L.R."/>
        </authorList>
    </citation>
    <scope>NUCLEOTIDE SEQUENCE [LARGE SCALE GENOMIC DNA]</scope>
    <source>
        <strain evidence="3">p3-SID1799</strain>
    </source>
</reference>
<keyword evidence="1" id="KW-0812">Transmembrane</keyword>
<comment type="caution">
    <text evidence="2">The sequence shown here is derived from an EMBL/GenBank/DDBJ whole genome shotgun (WGS) entry which is preliminary data.</text>
</comment>
<keyword evidence="3" id="KW-1185">Reference proteome</keyword>
<proteinExistence type="predicted"/>
<feature type="transmembrane region" description="Helical" evidence="1">
    <location>
        <begin position="124"/>
        <end position="150"/>
    </location>
</feature>
<feature type="transmembrane region" description="Helical" evidence="1">
    <location>
        <begin position="52"/>
        <end position="72"/>
    </location>
</feature>
<gene>
    <name evidence="2" type="ORF">M3D15_06810</name>
</gene>
<dbReference type="Proteomes" id="UP001525379">
    <property type="component" value="Unassembled WGS sequence"/>
</dbReference>
<evidence type="ECO:0008006" key="4">
    <source>
        <dbReference type="Google" id="ProtNLM"/>
    </source>
</evidence>
<feature type="transmembrane region" description="Helical" evidence="1">
    <location>
        <begin position="21"/>
        <end position="46"/>
    </location>
</feature>
<evidence type="ECO:0000256" key="1">
    <source>
        <dbReference type="SAM" id="Phobius"/>
    </source>
</evidence>
<accession>A0ABT2HXK0</accession>
<evidence type="ECO:0000313" key="2">
    <source>
        <dbReference type="EMBL" id="MCT2043041.1"/>
    </source>
</evidence>
<keyword evidence="1" id="KW-0472">Membrane</keyword>